<evidence type="ECO:0000313" key="3">
    <source>
        <dbReference type="Proteomes" id="UP000765509"/>
    </source>
</evidence>
<comment type="caution">
    <text evidence="2">The sequence shown here is derived from an EMBL/GenBank/DDBJ whole genome shotgun (WGS) entry which is preliminary data.</text>
</comment>
<organism evidence="2 3">
    <name type="scientific">Austropuccinia psidii MF-1</name>
    <dbReference type="NCBI Taxonomy" id="1389203"/>
    <lineage>
        <taxon>Eukaryota</taxon>
        <taxon>Fungi</taxon>
        <taxon>Dikarya</taxon>
        <taxon>Basidiomycota</taxon>
        <taxon>Pucciniomycotina</taxon>
        <taxon>Pucciniomycetes</taxon>
        <taxon>Pucciniales</taxon>
        <taxon>Sphaerophragmiaceae</taxon>
        <taxon>Austropuccinia</taxon>
    </lineage>
</organism>
<dbReference type="Proteomes" id="UP000765509">
    <property type="component" value="Unassembled WGS sequence"/>
</dbReference>
<proteinExistence type="predicted"/>
<feature type="region of interest" description="Disordered" evidence="1">
    <location>
        <begin position="79"/>
        <end position="102"/>
    </location>
</feature>
<accession>A0A9Q3J6Q7</accession>
<protein>
    <submittedName>
        <fullName evidence="2">Uncharacterized protein</fullName>
    </submittedName>
</protein>
<name>A0A9Q3J6Q7_9BASI</name>
<reference evidence="2" key="1">
    <citation type="submission" date="2021-03" db="EMBL/GenBank/DDBJ databases">
        <title>Draft genome sequence of rust myrtle Austropuccinia psidii MF-1, a brazilian biotype.</title>
        <authorList>
            <person name="Quecine M.C."/>
            <person name="Pachon D.M.R."/>
            <person name="Bonatelli M.L."/>
            <person name="Correr F.H."/>
            <person name="Franceschini L.M."/>
            <person name="Leite T.F."/>
            <person name="Margarido G.R.A."/>
            <person name="Almeida C.A."/>
            <person name="Ferrarezi J.A."/>
            <person name="Labate C.A."/>
        </authorList>
    </citation>
    <scope>NUCLEOTIDE SEQUENCE</scope>
    <source>
        <strain evidence="2">MF-1</strain>
    </source>
</reference>
<evidence type="ECO:0000256" key="1">
    <source>
        <dbReference type="SAM" id="MobiDB-lite"/>
    </source>
</evidence>
<evidence type="ECO:0000313" key="2">
    <source>
        <dbReference type="EMBL" id="MBW0556366.1"/>
    </source>
</evidence>
<keyword evidence="3" id="KW-1185">Reference proteome</keyword>
<dbReference type="AlphaFoldDB" id="A0A9Q3J6Q7"/>
<dbReference type="EMBL" id="AVOT02063779">
    <property type="protein sequence ID" value="MBW0556366.1"/>
    <property type="molecule type" value="Genomic_DNA"/>
</dbReference>
<sequence>MSIPISTKNFIRESSLFSTPPNFDESPQSNSRVQHYQETQIAPKTQNLQLIIHQYLHIPTHYLIFNQVLEKAKKVSTRTSSQSSIDSESSDEQNNPPPQMSTKAVFSKFQNNKNNRAIPPPPKVIIPQPSTSISPLHPNPLLKKEALRNLMKSPIPKSILEGYQEAFLDKNPLSSLQKQEILRIWPPENRPSHLLMTTEISSGKS</sequence>
<gene>
    <name evidence="2" type="ORF">O181_096081</name>
</gene>